<dbReference type="InterPro" id="IPR000086">
    <property type="entry name" value="NUDIX_hydrolase_dom"/>
</dbReference>
<evidence type="ECO:0000256" key="2">
    <source>
        <dbReference type="ARBA" id="ARBA00022801"/>
    </source>
</evidence>
<dbReference type="PROSITE" id="PS00893">
    <property type="entry name" value="NUDIX_BOX"/>
    <property type="match status" value="1"/>
</dbReference>
<dbReference type="PROSITE" id="PS51462">
    <property type="entry name" value="NUDIX"/>
    <property type="match status" value="1"/>
</dbReference>
<comment type="caution">
    <text evidence="4">The sequence shown here is derived from an EMBL/GenBank/DDBJ whole genome shotgun (WGS) entry which is preliminary data.</text>
</comment>
<dbReference type="Proteomes" id="UP000230564">
    <property type="component" value="Unassembled WGS sequence"/>
</dbReference>
<evidence type="ECO:0000256" key="1">
    <source>
        <dbReference type="ARBA" id="ARBA00001946"/>
    </source>
</evidence>
<evidence type="ECO:0000259" key="3">
    <source>
        <dbReference type="PROSITE" id="PS51462"/>
    </source>
</evidence>
<evidence type="ECO:0000313" key="4">
    <source>
        <dbReference type="EMBL" id="PIR06264.1"/>
    </source>
</evidence>
<dbReference type="Pfam" id="PF00293">
    <property type="entry name" value="NUDIX"/>
    <property type="match status" value="1"/>
</dbReference>
<dbReference type="AlphaFoldDB" id="A0A2H0NBL9"/>
<dbReference type="EMBL" id="PCWQ01000015">
    <property type="protein sequence ID" value="PIR06264.1"/>
    <property type="molecule type" value="Genomic_DNA"/>
</dbReference>
<proteinExistence type="predicted"/>
<dbReference type="InterPro" id="IPR015797">
    <property type="entry name" value="NUDIX_hydrolase-like_dom_sf"/>
</dbReference>
<comment type="cofactor">
    <cofactor evidence="1">
        <name>Mg(2+)</name>
        <dbReference type="ChEBI" id="CHEBI:18420"/>
    </cofactor>
</comment>
<sequence length="149" mass="17410">MQTQLAVAAYIIHNNKVLLIHHQKLDLWLPVGGHIDQNETPDDALLREIREEVNLEVEILNKLDLPVEGKTKKNLALPFYTNVHSVGDHDHACFYYVCKVINPEKININQKEIKNFDWFTKEELNQKHISENVRNQALEAFKLFEKLTK</sequence>
<keyword evidence="2" id="KW-0378">Hydrolase</keyword>
<dbReference type="PANTHER" id="PTHR43046">
    <property type="entry name" value="GDP-MANNOSE MANNOSYL HYDROLASE"/>
    <property type="match status" value="1"/>
</dbReference>
<protein>
    <recommendedName>
        <fullName evidence="3">Nudix hydrolase domain-containing protein</fullName>
    </recommendedName>
</protein>
<reference evidence="4 5" key="1">
    <citation type="submission" date="2017-09" db="EMBL/GenBank/DDBJ databases">
        <title>Depth-based differentiation of microbial function through sediment-hosted aquifers and enrichment of novel symbionts in the deep terrestrial subsurface.</title>
        <authorList>
            <person name="Probst A.J."/>
            <person name="Ladd B."/>
            <person name="Jarett J.K."/>
            <person name="Geller-Mcgrath D.E."/>
            <person name="Sieber C.M."/>
            <person name="Emerson J.B."/>
            <person name="Anantharaman K."/>
            <person name="Thomas B.C."/>
            <person name="Malmstrom R."/>
            <person name="Stieglmeier M."/>
            <person name="Klingl A."/>
            <person name="Woyke T."/>
            <person name="Ryan C.M."/>
            <person name="Banfield J.F."/>
        </authorList>
    </citation>
    <scope>NUCLEOTIDE SEQUENCE [LARGE SCALE GENOMIC DNA]</scope>
    <source>
        <strain evidence="4">CG11_big_fil_rev_8_21_14_0_20_36_20</strain>
    </source>
</reference>
<dbReference type="CDD" id="cd03674">
    <property type="entry name" value="NUDIX_Hydrolase"/>
    <property type="match status" value="1"/>
</dbReference>
<name>A0A2H0NBL9_9BACT</name>
<dbReference type="SUPFAM" id="SSF55811">
    <property type="entry name" value="Nudix"/>
    <property type="match status" value="1"/>
</dbReference>
<dbReference type="PANTHER" id="PTHR43046:SF14">
    <property type="entry name" value="MUTT_NUDIX FAMILY PROTEIN"/>
    <property type="match status" value="1"/>
</dbReference>
<feature type="domain" description="Nudix hydrolase" evidence="3">
    <location>
        <begin position="2"/>
        <end position="142"/>
    </location>
</feature>
<dbReference type="InterPro" id="IPR020084">
    <property type="entry name" value="NUDIX_hydrolase_CS"/>
</dbReference>
<dbReference type="GO" id="GO:0016787">
    <property type="term" value="F:hydrolase activity"/>
    <property type="evidence" value="ECO:0007669"/>
    <property type="project" value="UniProtKB-KW"/>
</dbReference>
<accession>A0A2H0NBL9</accession>
<organism evidence="4 5">
    <name type="scientific">Candidatus Komeilibacteria bacterium CG11_big_fil_rev_8_21_14_0_20_36_20</name>
    <dbReference type="NCBI Taxonomy" id="1974477"/>
    <lineage>
        <taxon>Bacteria</taxon>
        <taxon>Candidatus Komeiliibacteriota</taxon>
    </lineage>
</organism>
<dbReference type="Gene3D" id="3.90.79.10">
    <property type="entry name" value="Nucleoside Triphosphate Pyrophosphohydrolase"/>
    <property type="match status" value="1"/>
</dbReference>
<evidence type="ECO:0000313" key="5">
    <source>
        <dbReference type="Proteomes" id="UP000230564"/>
    </source>
</evidence>
<gene>
    <name evidence="4" type="ORF">COV55_04475</name>
</gene>